<keyword evidence="3 6" id="KW-0238">DNA-binding</keyword>
<gene>
    <name evidence="6" type="ORF">JOF28_000145</name>
</gene>
<dbReference type="AlphaFoldDB" id="A0A940PQJ8"/>
<dbReference type="GO" id="GO:0006352">
    <property type="term" value="P:DNA-templated transcription initiation"/>
    <property type="evidence" value="ECO:0007669"/>
    <property type="project" value="InterPro"/>
</dbReference>
<keyword evidence="4" id="KW-0804">Transcription</keyword>
<proteinExistence type="inferred from homology"/>
<dbReference type="GO" id="GO:0030246">
    <property type="term" value="F:carbohydrate binding"/>
    <property type="evidence" value="ECO:0007669"/>
    <property type="project" value="InterPro"/>
</dbReference>
<dbReference type="InterPro" id="IPR007324">
    <property type="entry name" value="Sugar-bd_dom_put"/>
</dbReference>
<dbReference type="RefSeq" id="WP_245189812.1">
    <property type="nucleotide sequence ID" value="NZ_JAFIDA010000001.1"/>
</dbReference>
<reference evidence="6" key="1">
    <citation type="submission" date="2021-02" db="EMBL/GenBank/DDBJ databases">
        <title>Sequencing the genomes of 1000 actinobacteria strains.</title>
        <authorList>
            <person name="Klenk H.-P."/>
        </authorList>
    </citation>
    <scope>NUCLEOTIDE SEQUENCE</scope>
    <source>
        <strain evidence="6">DSM 22850</strain>
    </source>
</reference>
<evidence type="ECO:0000256" key="1">
    <source>
        <dbReference type="ARBA" id="ARBA00010466"/>
    </source>
</evidence>
<dbReference type="GO" id="GO:0003700">
    <property type="term" value="F:DNA-binding transcription factor activity"/>
    <property type="evidence" value="ECO:0007669"/>
    <property type="project" value="InterPro"/>
</dbReference>
<comment type="caution">
    <text evidence="6">The sequence shown here is derived from an EMBL/GenBank/DDBJ whole genome shotgun (WGS) entry which is preliminary data.</text>
</comment>
<dbReference type="Proteomes" id="UP000675163">
    <property type="component" value="Unassembled WGS sequence"/>
</dbReference>
<evidence type="ECO:0000256" key="4">
    <source>
        <dbReference type="ARBA" id="ARBA00023163"/>
    </source>
</evidence>
<feature type="domain" description="Sugar-binding" evidence="5">
    <location>
        <begin position="65"/>
        <end position="317"/>
    </location>
</feature>
<dbReference type="InterPro" id="IPR051054">
    <property type="entry name" value="SorC_transcr_regulators"/>
</dbReference>
<dbReference type="GO" id="GO:0003677">
    <property type="term" value="F:DNA binding"/>
    <property type="evidence" value="ECO:0007669"/>
    <property type="project" value="UniProtKB-KW"/>
</dbReference>
<dbReference type="PANTHER" id="PTHR34294:SF1">
    <property type="entry name" value="TRANSCRIPTIONAL REGULATOR LSRR"/>
    <property type="match status" value="1"/>
</dbReference>
<evidence type="ECO:0000259" key="5">
    <source>
        <dbReference type="Pfam" id="PF04198"/>
    </source>
</evidence>
<evidence type="ECO:0000313" key="7">
    <source>
        <dbReference type="Proteomes" id="UP000675163"/>
    </source>
</evidence>
<protein>
    <submittedName>
        <fullName evidence="6">DNA-binding transcriptional regulator LsrR (DeoR family)</fullName>
    </submittedName>
</protein>
<organism evidence="6 7">
    <name type="scientific">Leucobacter exalbidus</name>
    <dbReference type="NCBI Taxonomy" id="662960"/>
    <lineage>
        <taxon>Bacteria</taxon>
        <taxon>Bacillati</taxon>
        <taxon>Actinomycetota</taxon>
        <taxon>Actinomycetes</taxon>
        <taxon>Micrococcales</taxon>
        <taxon>Microbacteriaceae</taxon>
        <taxon>Leucobacter</taxon>
    </lineage>
</organism>
<evidence type="ECO:0000256" key="2">
    <source>
        <dbReference type="ARBA" id="ARBA00023015"/>
    </source>
</evidence>
<sequence length="326" mass="35451">MSPQSRTSRAEQALWASRLYYHQDLTMEAIAQELKVSRSSVSRLLTFARESGLVEITIHSPEAAQNELEAWFANTFGVTAHVVRAPSRATKLERLDRTAHTAAAVLTQAVQSQLTIGVAWGSTLSAVASHLQAKPTHDSHIVQMNGAVNLRTTGVAYAGELLGRFATAFQMAVHEFPVPALFDDPATKQAMWRERSVHAVLEQQARAGVFMFGLGSPRAELPSHVYSGGYLDRADRAKVKNYGIVGDCATVFYRADGSDDGIDLNERSSGPSLDAIREIPHRLCVVSSSSKRDSLRGALAAGLITELVVDEVLARAVYAWHTGRGR</sequence>
<evidence type="ECO:0000313" key="6">
    <source>
        <dbReference type="EMBL" id="MBP1324913.1"/>
    </source>
</evidence>
<dbReference type="InterPro" id="IPR037171">
    <property type="entry name" value="NagB/RpiA_transferase-like"/>
</dbReference>
<accession>A0A940PQJ8</accession>
<dbReference type="Gene3D" id="3.40.50.1360">
    <property type="match status" value="1"/>
</dbReference>
<dbReference type="SUPFAM" id="SSF100950">
    <property type="entry name" value="NagB/RpiA/CoA transferase-like"/>
    <property type="match status" value="1"/>
</dbReference>
<dbReference type="InterPro" id="IPR036388">
    <property type="entry name" value="WH-like_DNA-bd_sf"/>
</dbReference>
<evidence type="ECO:0000256" key="3">
    <source>
        <dbReference type="ARBA" id="ARBA00023125"/>
    </source>
</evidence>
<dbReference type="Pfam" id="PF04198">
    <property type="entry name" value="Sugar-bind"/>
    <property type="match status" value="1"/>
</dbReference>
<dbReference type="Gene3D" id="1.10.10.10">
    <property type="entry name" value="Winged helix-like DNA-binding domain superfamily/Winged helix DNA-binding domain"/>
    <property type="match status" value="1"/>
</dbReference>
<keyword evidence="2" id="KW-0805">Transcription regulation</keyword>
<name>A0A940PQJ8_9MICO</name>
<keyword evidence="7" id="KW-1185">Reference proteome</keyword>
<dbReference type="PANTHER" id="PTHR34294">
    <property type="entry name" value="TRANSCRIPTIONAL REGULATOR-RELATED"/>
    <property type="match status" value="1"/>
</dbReference>
<dbReference type="EMBL" id="JAFIDA010000001">
    <property type="protein sequence ID" value="MBP1324913.1"/>
    <property type="molecule type" value="Genomic_DNA"/>
</dbReference>
<comment type="similarity">
    <text evidence="1">Belongs to the SorC transcriptional regulatory family.</text>
</comment>